<reference evidence="1 2" key="1">
    <citation type="journal article" date="2016" name="Mol. Biol. Evol.">
        <title>Comparative Genomics of Early-Diverging Mushroom-Forming Fungi Provides Insights into the Origins of Lignocellulose Decay Capabilities.</title>
        <authorList>
            <person name="Nagy L.G."/>
            <person name="Riley R."/>
            <person name="Tritt A."/>
            <person name="Adam C."/>
            <person name="Daum C."/>
            <person name="Floudas D."/>
            <person name="Sun H."/>
            <person name="Yadav J.S."/>
            <person name="Pangilinan J."/>
            <person name="Larsson K.H."/>
            <person name="Matsuura K."/>
            <person name="Barry K."/>
            <person name="Labutti K."/>
            <person name="Kuo R."/>
            <person name="Ohm R.A."/>
            <person name="Bhattacharya S.S."/>
            <person name="Shirouzu T."/>
            <person name="Yoshinaga Y."/>
            <person name="Martin F.M."/>
            <person name="Grigoriev I.V."/>
            <person name="Hibbett D.S."/>
        </authorList>
    </citation>
    <scope>NUCLEOTIDE SEQUENCE [LARGE SCALE GENOMIC DNA]</scope>
    <source>
        <strain evidence="1 2">CBS 109695</strain>
    </source>
</reference>
<evidence type="ECO:0000313" key="2">
    <source>
        <dbReference type="Proteomes" id="UP000076532"/>
    </source>
</evidence>
<evidence type="ECO:0000313" key="1">
    <source>
        <dbReference type="EMBL" id="KZP03795.1"/>
    </source>
</evidence>
<gene>
    <name evidence="1" type="ORF">FIBSPDRAFT_703710</name>
</gene>
<dbReference type="Proteomes" id="UP000076532">
    <property type="component" value="Unassembled WGS sequence"/>
</dbReference>
<feature type="non-terminal residue" evidence="1">
    <location>
        <position position="213"/>
    </location>
</feature>
<proteinExistence type="predicted"/>
<keyword evidence="2" id="KW-1185">Reference proteome</keyword>
<dbReference type="AlphaFoldDB" id="A0A167UC24"/>
<sequence length="213" mass="23368">DSQVYARQLLPKKHGYPMYYPEPLDNLPLEYRKRGVSIGDVGIIQPDGSFEFAFNIFILWTESNPGVNCFGVPDGFVPMQLDRQLIASKQNKHAKGSVIMSNSNMCIEIIPRSIPSAASGTIGFNVTSSSSETAVLTVPDGALGEDYYNKKAIRKFSITNALSWYEFINVKLGREAPNGSLYVVTGCDRSTAWGIATVEKHSSSESLSLQFTA</sequence>
<name>A0A167UC24_9AGAM</name>
<dbReference type="EMBL" id="KV418003">
    <property type="protein sequence ID" value="KZP03795.1"/>
    <property type="molecule type" value="Genomic_DNA"/>
</dbReference>
<protein>
    <submittedName>
        <fullName evidence="1">Uncharacterized protein</fullName>
    </submittedName>
</protein>
<feature type="non-terminal residue" evidence="1">
    <location>
        <position position="1"/>
    </location>
</feature>
<dbReference type="STRING" id="436010.A0A167UC24"/>
<organism evidence="1 2">
    <name type="scientific">Athelia psychrophila</name>
    <dbReference type="NCBI Taxonomy" id="1759441"/>
    <lineage>
        <taxon>Eukaryota</taxon>
        <taxon>Fungi</taxon>
        <taxon>Dikarya</taxon>
        <taxon>Basidiomycota</taxon>
        <taxon>Agaricomycotina</taxon>
        <taxon>Agaricomycetes</taxon>
        <taxon>Agaricomycetidae</taxon>
        <taxon>Atheliales</taxon>
        <taxon>Atheliaceae</taxon>
        <taxon>Athelia</taxon>
    </lineage>
</organism>
<dbReference type="OrthoDB" id="2662290at2759"/>
<accession>A0A167UC24</accession>